<dbReference type="PANTHER" id="PTHR42756">
    <property type="entry name" value="TRANSCRIPTIONAL REGULATOR, MARR"/>
    <property type="match status" value="1"/>
</dbReference>
<dbReference type="GO" id="GO:0003677">
    <property type="term" value="F:DNA binding"/>
    <property type="evidence" value="ECO:0007669"/>
    <property type="project" value="UniProtKB-KW"/>
</dbReference>
<evidence type="ECO:0000256" key="2">
    <source>
        <dbReference type="ARBA" id="ARBA00023125"/>
    </source>
</evidence>
<dbReference type="Gene3D" id="1.10.10.10">
    <property type="entry name" value="Winged helix-like DNA-binding domain superfamily/Winged helix DNA-binding domain"/>
    <property type="match status" value="1"/>
</dbReference>
<dbReference type="InterPro" id="IPR036390">
    <property type="entry name" value="WH_DNA-bd_sf"/>
</dbReference>
<protein>
    <submittedName>
        <fullName evidence="5">MarR family transcriptional regulator</fullName>
    </submittedName>
</protein>
<proteinExistence type="predicted"/>
<keyword evidence="2" id="KW-0238">DNA-binding</keyword>
<accession>W0FKN8</accession>
<dbReference type="InterPro" id="IPR011991">
    <property type="entry name" value="ArsR-like_HTH"/>
</dbReference>
<evidence type="ECO:0000256" key="1">
    <source>
        <dbReference type="ARBA" id="ARBA00023015"/>
    </source>
</evidence>
<dbReference type="InterPro" id="IPR036388">
    <property type="entry name" value="WH-like_DNA-bd_sf"/>
</dbReference>
<keyword evidence="3" id="KW-0804">Transcription</keyword>
<keyword evidence="1" id="KW-0805">Transcription regulation</keyword>
<dbReference type="Pfam" id="PF12802">
    <property type="entry name" value="MarR_2"/>
    <property type="match status" value="1"/>
</dbReference>
<dbReference type="PROSITE" id="PS50995">
    <property type="entry name" value="HTH_MARR_2"/>
    <property type="match status" value="1"/>
</dbReference>
<dbReference type="AlphaFoldDB" id="W0FKN8"/>
<dbReference type="GO" id="GO:0003700">
    <property type="term" value="F:DNA-binding transcription factor activity"/>
    <property type="evidence" value="ECO:0007669"/>
    <property type="project" value="InterPro"/>
</dbReference>
<dbReference type="PRINTS" id="PR00598">
    <property type="entry name" value="HTHMARR"/>
</dbReference>
<dbReference type="CDD" id="cd00090">
    <property type="entry name" value="HTH_ARSR"/>
    <property type="match status" value="1"/>
</dbReference>
<evidence type="ECO:0000256" key="3">
    <source>
        <dbReference type="ARBA" id="ARBA00023163"/>
    </source>
</evidence>
<dbReference type="SUPFAM" id="SSF46785">
    <property type="entry name" value="Winged helix' DNA-binding domain"/>
    <property type="match status" value="1"/>
</dbReference>
<dbReference type="InterPro" id="IPR000835">
    <property type="entry name" value="HTH_MarR-typ"/>
</dbReference>
<feature type="domain" description="HTH marR-type" evidence="4">
    <location>
        <begin position="1"/>
        <end position="136"/>
    </location>
</feature>
<organism evidence="5">
    <name type="scientific">uncultured bacterium Contig1586</name>
    <dbReference type="NCBI Taxonomy" id="1393462"/>
    <lineage>
        <taxon>Bacteria</taxon>
        <taxon>environmental samples</taxon>
    </lineage>
</organism>
<name>W0FKN8_9BACT</name>
<reference evidence="5" key="1">
    <citation type="journal article" date="2013" name="PLoS ONE">
        <title>Metagenomic insights into the carbohydrate-active enzymes carried by the microorganisms adhering to solid digesta in the rumen of cows.</title>
        <authorList>
            <person name="Wang L."/>
            <person name="Hatem A."/>
            <person name="Catalyurek U.V."/>
            <person name="Morrison M."/>
            <person name="Yu Z."/>
        </authorList>
    </citation>
    <scope>NUCLEOTIDE SEQUENCE</scope>
</reference>
<dbReference type="EMBL" id="KC246837">
    <property type="protein sequence ID" value="AHF25458.1"/>
    <property type="molecule type" value="Genomic_DNA"/>
</dbReference>
<sequence length="145" mass="16546">MDRVKLFREYTRELEFHLAVLNQSDCCQCGINESQCFLIVEIGRKPGICVKELAEIVGLDKSGISRGVEELVRKGYVNREPSREDRRCVVLSLTESGKARFDRIENDMHAKFAAVLSRIDPEKQQQVLEALAIYNEACRKAEQAK</sequence>
<dbReference type="SMART" id="SM00347">
    <property type="entry name" value="HTH_MARR"/>
    <property type="match status" value="1"/>
</dbReference>
<evidence type="ECO:0000313" key="5">
    <source>
        <dbReference type="EMBL" id="AHF25458.1"/>
    </source>
</evidence>
<evidence type="ECO:0000259" key="4">
    <source>
        <dbReference type="PROSITE" id="PS50995"/>
    </source>
</evidence>
<dbReference type="PANTHER" id="PTHR42756:SF1">
    <property type="entry name" value="TRANSCRIPTIONAL REPRESSOR OF EMRAB OPERON"/>
    <property type="match status" value="1"/>
</dbReference>